<accession>A0A8J7YUD3</accession>
<keyword evidence="4 7" id="KW-0689">Ribosomal protein</keyword>
<evidence type="ECO:0000256" key="1">
    <source>
        <dbReference type="ARBA" id="ARBA00007500"/>
    </source>
</evidence>
<dbReference type="Pfam" id="PF00900">
    <property type="entry name" value="Ribosomal_S4e"/>
    <property type="match status" value="1"/>
</dbReference>
<dbReference type="Gene3D" id="2.40.50.740">
    <property type="match status" value="1"/>
</dbReference>
<evidence type="ECO:0000256" key="3">
    <source>
        <dbReference type="ARBA" id="ARBA00022884"/>
    </source>
</evidence>
<comment type="caution">
    <text evidence="10">The sequence shown here is derived from an EMBL/GenBank/DDBJ whole genome shotgun (WGS) entry which is preliminary data.</text>
</comment>
<evidence type="ECO:0000256" key="2">
    <source>
        <dbReference type="ARBA" id="ARBA00022730"/>
    </source>
</evidence>
<dbReference type="InterPro" id="IPR036986">
    <property type="entry name" value="S4_RNA-bd_sf"/>
</dbReference>
<name>A0A8J7YUD3_9ARCH</name>
<dbReference type="PANTHER" id="PTHR11581">
    <property type="entry name" value="30S/40S RIBOSOMAL PROTEIN S4"/>
    <property type="match status" value="1"/>
</dbReference>
<dbReference type="Proteomes" id="UP000716004">
    <property type="component" value="Unassembled WGS sequence"/>
</dbReference>
<dbReference type="Proteomes" id="UP000750197">
    <property type="component" value="Unassembled WGS sequence"/>
</dbReference>
<dbReference type="HAMAP" id="MF_00485">
    <property type="entry name" value="Ribosomal_eS4"/>
    <property type="match status" value="1"/>
</dbReference>
<organism evidence="10 11">
    <name type="scientific">Candidatus Sysuiplasma superficiale</name>
    <dbReference type="NCBI Taxonomy" id="2823368"/>
    <lineage>
        <taxon>Archaea</taxon>
        <taxon>Methanobacteriati</taxon>
        <taxon>Thermoplasmatota</taxon>
        <taxon>Thermoplasmata</taxon>
        <taxon>Candidatus Sysuiplasmatales</taxon>
        <taxon>Candidatus Sysuiplasmataceae</taxon>
        <taxon>Candidatus Sysuiplasma</taxon>
    </lineage>
</organism>
<evidence type="ECO:0000313" key="11">
    <source>
        <dbReference type="Proteomes" id="UP000750197"/>
    </source>
</evidence>
<feature type="domain" description="RNA-binding S4" evidence="8">
    <location>
        <begin position="39"/>
        <end position="102"/>
    </location>
</feature>
<dbReference type="InterPro" id="IPR013845">
    <property type="entry name" value="Ribosomal_eS4_central_region"/>
</dbReference>
<dbReference type="SUPFAM" id="SSF55174">
    <property type="entry name" value="Alpha-L RNA-binding motif"/>
    <property type="match status" value="1"/>
</dbReference>
<dbReference type="InterPro" id="IPR014722">
    <property type="entry name" value="Rib_uL2_dom2"/>
</dbReference>
<dbReference type="EMBL" id="JAHEAC010000086">
    <property type="protein sequence ID" value="MBX8644677.1"/>
    <property type="molecule type" value="Genomic_DNA"/>
</dbReference>
<evidence type="ECO:0000256" key="7">
    <source>
        <dbReference type="HAMAP-Rule" id="MF_00485"/>
    </source>
</evidence>
<comment type="similarity">
    <text evidence="1 7">Belongs to the eukaryotic ribosomal protein eS4 family.</text>
</comment>
<keyword evidence="5 7" id="KW-0687">Ribonucleoprotein</keyword>
<evidence type="ECO:0000256" key="5">
    <source>
        <dbReference type="ARBA" id="ARBA00023274"/>
    </source>
</evidence>
<evidence type="ECO:0000313" key="9">
    <source>
        <dbReference type="EMBL" id="MBX8631904.1"/>
    </source>
</evidence>
<dbReference type="InterPro" id="IPR000876">
    <property type="entry name" value="Ribosomal_eS4"/>
</dbReference>
<protein>
    <recommendedName>
        <fullName evidence="6 7">Small ribosomal subunit protein eS4</fullName>
    </recommendedName>
</protein>
<dbReference type="InterPro" id="IPR002942">
    <property type="entry name" value="S4_RNA-bd"/>
</dbReference>
<dbReference type="GO" id="GO:0006412">
    <property type="term" value="P:translation"/>
    <property type="evidence" value="ECO:0007669"/>
    <property type="project" value="UniProtKB-UniRule"/>
</dbReference>
<dbReference type="Pfam" id="PF08071">
    <property type="entry name" value="RS4NT"/>
    <property type="match status" value="1"/>
</dbReference>
<proteinExistence type="inferred from homology"/>
<dbReference type="PANTHER" id="PTHR11581:SF0">
    <property type="entry name" value="SMALL RIBOSOMAL SUBUNIT PROTEIN ES4"/>
    <property type="match status" value="1"/>
</dbReference>
<dbReference type="NCBIfam" id="NF003312">
    <property type="entry name" value="PRK04313.1"/>
    <property type="match status" value="1"/>
</dbReference>
<evidence type="ECO:0000256" key="6">
    <source>
        <dbReference type="ARBA" id="ARBA00035272"/>
    </source>
</evidence>
<dbReference type="InterPro" id="IPR013843">
    <property type="entry name" value="Ribosomal_eS4_N"/>
</dbReference>
<gene>
    <name evidence="7" type="primary">rps4e</name>
    <name evidence="9" type="ORF">J9259_05225</name>
    <name evidence="10" type="ORF">KIY12_08160</name>
</gene>
<dbReference type="InterPro" id="IPR038237">
    <property type="entry name" value="Ribosomal_eS4_central_sf"/>
</dbReference>
<dbReference type="AlphaFoldDB" id="A0A8J7YUD3"/>
<evidence type="ECO:0000313" key="10">
    <source>
        <dbReference type="EMBL" id="MBX8644677.1"/>
    </source>
</evidence>
<dbReference type="GO" id="GO:0019843">
    <property type="term" value="F:rRNA binding"/>
    <property type="evidence" value="ECO:0007669"/>
    <property type="project" value="UniProtKB-KW"/>
</dbReference>
<dbReference type="PROSITE" id="PS50889">
    <property type="entry name" value="S4"/>
    <property type="match status" value="1"/>
</dbReference>
<dbReference type="CDD" id="cd00165">
    <property type="entry name" value="S4"/>
    <property type="match status" value="1"/>
</dbReference>
<dbReference type="Pfam" id="PF01479">
    <property type="entry name" value="S4"/>
    <property type="match status" value="1"/>
</dbReference>
<sequence>MPGRVKRIAAPGRWPVQRKTSYWAVKPSSGPHEEEFSMPLLSVVRDMLHLCNNSREAKLMINGGLFSVDGRVRKDYAFPVGIMDVVTVRGEEGGYRMSINRRSKMHLVPIPQSECSWKICRVEGKRILPGGKVQIALHDGRTLLSDVKVRTGDVIRLEVPEQKVLDVLPLRAGMKALVTGGSHVGEIATVSRFEKWRNPAPNLVYFSEGFSTVWSNVFVAGTEDSVIKVPEVSAV</sequence>
<reference evidence="10" key="1">
    <citation type="submission" date="2021-05" db="EMBL/GenBank/DDBJ databases">
        <title>Genomic insights into ecological role and evolution of a novel Thermoplasmata order Candidatus Sysuiplasmatales.</title>
        <authorList>
            <person name="Yuan Y."/>
        </authorList>
    </citation>
    <scope>NUCLEOTIDE SEQUENCE</scope>
    <source>
        <strain evidence="10">TUT19-bin139</strain>
        <strain evidence="9">YP2-bin.285</strain>
    </source>
</reference>
<evidence type="ECO:0000259" key="8">
    <source>
        <dbReference type="SMART" id="SM00363"/>
    </source>
</evidence>
<dbReference type="EMBL" id="JAGVSJ010000010">
    <property type="protein sequence ID" value="MBX8631904.1"/>
    <property type="molecule type" value="Genomic_DNA"/>
</dbReference>
<dbReference type="GO" id="GO:0003735">
    <property type="term" value="F:structural constituent of ribosome"/>
    <property type="evidence" value="ECO:0007669"/>
    <property type="project" value="InterPro"/>
</dbReference>
<evidence type="ECO:0000256" key="4">
    <source>
        <dbReference type="ARBA" id="ARBA00022980"/>
    </source>
</evidence>
<dbReference type="PIRSF" id="PIRSF002116">
    <property type="entry name" value="Ribosomal_S4"/>
    <property type="match status" value="1"/>
</dbReference>
<dbReference type="Gene3D" id="2.30.30.30">
    <property type="match status" value="1"/>
</dbReference>
<dbReference type="Gene3D" id="3.10.290.10">
    <property type="entry name" value="RNA-binding S4 domain"/>
    <property type="match status" value="1"/>
</dbReference>
<keyword evidence="2" id="KW-0699">rRNA-binding</keyword>
<dbReference type="SMART" id="SM00363">
    <property type="entry name" value="S4"/>
    <property type="match status" value="1"/>
</dbReference>
<dbReference type="GO" id="GO:0022627">
    <property type="term" value="C:cytosolic small ribosomal subunit"/>
    <property type="evidence" value="ECO:0007669"/>
    <property type="project" value="TreeGrafter"/>
</dbReference>
<keyword evidence="3 7" id="KW-0694">RNA-binding</keyword>